<dbReference type="eggNOG" id="COG0494">
    <property type="taxonomic scope" value="Bacteria"/>
</dbReference>
<evidence type="ECO:0000313" key="5">
    <source>
        <dbReference type="Proteomes" id="UP000060787"/>
    </source>
</evidence>
<dbReference type="STRING" id="84531.LA76x_4065"/>
<keyword evidence="5" id="KW-1185">Reference proteome</keyword>
<dbReference type="EMBL" id="CP011129">
    <property type="protein sequence ID" value="ALN82181.1"/>
    <property type="molecule type" value="Genomic_DNA"/>
</dbReference>
<dbReference type="InterPro" id="IPR020084">
    <property type="entry name" value="NUDIX_hydrolase_CS"/>
</dbReference>
<evidence type="ECO:0000256" key="1">
    <source>
        <dbReference type="ARBA" id="ARBA00001946"/>
    </source>
</evidence>
<dbReference type="RefSeq" id="WP_057918983.1">
    <property type="nucleotide sequence ID" value="NZ_CP011129.1"/>
</dbReference>
<dbReference type="Gene3D" id="3.90.79.10">
    <property type="entry name" value="Nucleoside Triphosphate Pyrophosphohydrolase"/>
    <property type="match status" value="1"/>
</dbReference>
<dbReference type="GO" id="GO:0004081">
    <property type="term" value="F:bis(5'-nucleosyl)-tetraphosphatase (asymmetrical) activity"/>
    <property type="evidence" value="ECO:0007669"/>
    <property type="project" value="TreeGrafter"/>
</dbReference>
<name>A0A0S2FF74_LYSAN</name>
<dbReference type="SUPFAM" id="SSF55811">
    <property type="entry name" value="Nudix"/>
    <property type="match status" value="1"/>
</dbReference>
<dbReference type="Pfam" id="PF00293">
    <property type="entry name" value="NUDIX"/>
    <property type="match status" value="1"/>
</dbReference>
<dbReference type="InterPro" id="IPR015797">
    <property type="entry name" value="NUDIX_hydrolase-like_dom_sf"/>
</dbReference>
<protein>
    <submittedName>
        <fullName evidence="4">NUDIX domain protein</fullName>
    </submittedName>
</protein>
<evidence type="ECO:0000313" key="4">
    <source>
        <dbReference type="EMBL" id="ALN82181.1"/>
    </source>
</evidence>
<keyword evidence="2" id="KW-0378">Hydrolase</keyword>
<dbReference type="PANTHER" id="PTHR21340">
    <property type="entry name" value="DIADENOSINE 5,5-P1,P4-TETRAPHOSPHATE PYROPHOSPHOHYDROLASE MUTT"/>
    <property type="match status" value="1"/>
</dbReference>
<reference evidence="4 5" key="1">
    <citation type="journal article" date="2015" name="BMC Genomics">
        <title>Comparative genomics and metabolic profiling of the genus Lysobacter.</title>
        <authorList>
            <person name="de Bruijn I."/>
            <person name="Cheng X."/>
            <person name="de Jager V."/>
            <person name="Exposito R.G."/>
            <person name="Watrous J."/>
            <person name="Patel N."/>
            <person name="Postma J."/>
            <person name="Dorrestein P.C."/>
            <person name="Kobayashi D."/>
            <person name="Raaijmakers J.M."/>
        </authorList>
    </citation>
    <scope>NUCLEOTIDE SEQUENCE [LARGE SCALE GENOMIC DNA]</scope>
    <source>
        <strain evidence="4 5">76</strain>
    </source>
</reference>
<dbReference type="GO" id="GO:0006754">
    <property type="term" value="P:ATP biosynthetic process"/>
    <property type="evidence" value="ECO:0007669"/>
    <property type="project" value="TreeGrafter"/>
</dbReference>
<dbReference type="PROSITE" id="PS00893">
    <property type="entry name" value="NUDIX_BOX"/>
    <property type="match status" value="1"/>
</dbReference>
<dbReference type="KEGG" id="lab:LA76x_4065"/>
<dbReference type="PATRIC" id="fig|84531.8.peg.4073"/>
<evidence type="ECO:0000259" key="3">
    <source>
        <dbReference type="PROSITE" id="PS51462"/>
    </source>
</evidence>
<feature type="domain" description="Nudix hydrolase" evidence="3">
    <location>
        <begin position="39"/>
        <end position="174"/>
    </location>
</feature>
<dbReference type="FunFam" id="3.90.79.10:FF:000006">
    <property type="entry name" value="ADP compounds hydrolase NudE"/>
    <property type="match status" value="1"/>
</dbReference>
<organism evidence="4 5">
    <name type="scientific">Lysobacter antibioticus</name>
    <dbReference type="NCBI Taxonomy" id="84531"/>
    <lineage>
        <taxon>Bacteria</taxon>
        <taxon>Pseudomonadati</taxon>
        <taxon>Pseudomonadota</taxon>
        <taxon>Gammaproteobacteria</taxon>
        <taxon>Lysobacterales</taxon>
        <taxon>Lysobacteraceae</taxon>
        <taxon>Lysobacter</taxon>
    </lineage>
</organism>
<dbReference type="CDD" id="cd24156">
    <property type="entry name" value="NUDIX_ADPRase_NudE"/>
    <property type="match status" value="1"/>
</dbReference>
<accession>A0A0S2FF74</accession>
<gene>
    <name evidence="4" type="ORF">LA76x_4065</name>
</gene>
<dbReference type="InterPro" id="IPR051325">
    <property type="entry name" value="Nudix_hydrolase_domain"/>
</dbReference>
<dbReference type="GO" id="GO:0006167">
    <property type="term" value="P:AMP biosynthetic process"/>
    <property type="evidence" value="ECO:0007669"/>
    <property type="project" value="TreeGrafter"/>
</dbReference>
<dbReference type="PANTHER" id="PTHR21340:SF0">
    <property type="entry name" value="BIS(5'-NUCLEOSYL)-TETRAPHOSPHATASE [ASYMMETRICAL]"/>
    <property type="match status" value="1"/>
</dbReference>
<dbReference type="AlphaFoldDB" id="A0A0S2FF74"/>
<dbReference type="InterPro" id="IPR000086">
    <property type="entry name" value="NUDIX_hydrolase_dom"/>
</dbReference>
<sequence>MTRRLPTIHHVTEHEAGPYRLERLDLEFSNGERRQYERLHGRGHGAVVVVPMIDDDTVLLVREYAAGVHRYELGLVKGRIDAGESPIEAADRELKEEAGYGARSLTVLRSLTLAPTYMSHQAHLVLARDLYPERLPGDEPEELEVVPWKLDDLHELILREDFSEGRSIAALFIAREWLRSGEPHPEPQA</sequence>
<evidence type="ECO:0000256" key="2">
    <source>
        <dbReference type="ARBA" id="ARBA00022801"/>
    </source>
</evidence>
<comment type="cofactor">
    <cofactor evidence="1">
        <name>Mg(2+)</name>
        <dbReference type="ChEBI" id="CHEBI:18420"/>
    </cofactor>
</comment>
<dbReference type="Proteomes" id="UP000060787">
    <property type="component" value="Chromosome"/>
</dbReference>
<proteinExistence type="predicted"/>
<dbReference type="PROSITE" id="PS51462">
    <property type="entry name" value="NUDIX"/>
    <property type="match status" value="1"/>
</dbReference>
<dbReference type="NCBIfam" id="NF008736">
    <property type="entry name" value="PRK11762.1"/>
    <property type="match status" value="1"/>
</dbReference>